<evidence type="ECO:0000256" key="1">
    <source>
        <dbReference type="SAM" id="Phobius"/>
    </source>
</evidence>
<gene>
    <name evidence="2" type="ORF">NCTC4822_00560</name>
</gene>
<proteinExistence type="predicted"/>
<dbReference type="AlphaFoldDB" id="A0A380BCX3"/>
<feature type="transmembrane region" description="Helical" evidence="1">
    <location>
        <begin position="289"/>
        <end position="310"/>
    </location>
</feature>
<name>A0A380BCX3_SPOPA</name>
<feature type="transmembrane region" description="Helical" evidence="1">
    <location>
        <begin position="330"/>
        <end position="357"/>
    </location>
</feature>
<keyword evidence="1" id="KW-0812">Transmembrane</keyword>
<dbReference type="Proteomes" id="UP000254519">
    <property type="component" value="Unassembled WGS sequence"/>
</dbReference>
<sequence>MEFIGYYAGAVQKANSISLFESKRGIDDNKGGGSLIENRKEPNRLRLGLVSAPGLPATICHKISEELGDILSKEIESEKEWEVEVEVDRLTGAVDKVEEIMKQAGSRKEANDWDYVISLTDLPIFVDGLIVLSDADVDACIAQVSLPAFGLFSTPKKIEKTMIQIVKELYYRGFNRELSVPLNKKGPGFLANDKKSRLMNRVPRIFKFTEVERCEEQGENNERTVRFFTNPKVKGRLKVILGMTIANRPWSILPSFKKVVGLAFATGSYMLIFNTLWKLSNIYEIPRFIALTSLAMIGMVAWIILAHNLWEKRTNFNSMRLRGLYNMTTVTTLGISVVIFYIAMFILFLFAVAIFVPANLFEEVIGHSVDLVDYLKLAWLVSSAATVAGAIGAGLEDQEEVRKSTYGYRQYLRSKAVEEQEEAKKEEI</sequence>
<evidence type="ECO:0000313" key="2">
    <source>
        <dbReference type="EMBL" id="SUI99315.1"/>
    </source>
</evidence>
<organism evidence="2 3">
    <name type="scientific">Sporosarcina pasteurii</name>
    <name type="common">Bacillus pasteurii</name>
    <dbReference type="NCBI Taxonomy" id="1474"/>
    <lineage>
        <taxon>Bacteria</taxon>
        <taxon>Bacillati</taxon>
        <taxon>Bacillota</taxon>
        <taxon>Bacilli</taxon>
        <taxon>Bacillales</taxon>
        <taxon>Caryophanaceae</taxon>
        <taxon>Sporosarcina</taxon>
    </lineage>
</organism>
<dbReference type="EMBL" id="UGYZ01000002">
    <property type="protein sequence ID" value="SUI99315.1"/>
    <property type="molecule type" value="Genomic_DNA"/>
</dbReference>
<feature type="transmembrane region" description="Helical" evidence="1">
    <location>
        <begin position="377"/>
        <end position="395"/>
    </location>
</feature>
<accession>A0A380BCX3</accession>
<evidence type="ECO:0008006" key="4">
    <source>
        <dbReference type="Google" id="ProtNLM"/>
    </source>
</evidence>
<keyword evidence="1" id="KW-1133">Transmembrane helix</keyword>
<keyword evidence="1" id="KW-0472">Membrane</keyword>
<keyword evidence="3" id="KW-1185">Reference proteome</keyword>
<protein>
    <recommendedName>
        <fullName evidence="4">5,10-methylene-tetrahydrofolate dehydrogenase</fullName>
    </recommendedName>
</protein>
<reference evidence="2 3" key="1">
    <citation type="submission" date="2018-06" db="EMBL/GenBank/DDBJ databases">
        <authorList>
            <consortium name="Pathogen Informatics"/>
            <person name="Doyle S."/>
        </authorList>
    </citation>
    <scope>NUCLEOTIDE SEQUENCE [LARGE SCALE GENOMIC DNA]</scope>
    <source>
        <strain evidence="3">ATCC 11859 / DSM 33 / NCIB 8841 / NCTC 4822</strain>
    </source>
</reference>
<evidence type="ECO:0000313" key="3">
    <source>
        <dbReference type="Proteomes" id="UP000254519"/>
    </source>
</evidence>